<dbReference type="Proteomes" id="UP001156882">
    <property type="component" value="Unassembled WGS sequence"/>
</dbReference>
<dbReference type="Pfam" id="PF07221">
    <property type="entry name" value="GlcNAc_2-epim"/>
    <property type="match status" value="1"/>
</dbReference>
<evidence type="ECO:0000256" key="2">
    <source>
        <dbReference type="ARBA" id="ARBA00023235"/>
    </source>
</evidence>
<dbReference type="InterPro" id="IPR034116">
    <property type="entry name" value="AGE_dom"/>
</dbReference>
<dbReference type="InterPro" id="IPR008928">
    <property type="entry name" value="6-hairpin_glycosidase_sf"/>
</dbReference>
<keyword evidence="2 3" id="KW-0413">Isomerase</keyword>
<evidence type="ECO:0000313" key="3">
    <source>
        <dbReference type="EMBL" id="GLS19283.1"/>
    </source>
</evidence>
<proteinExistence type="inferred from homology"/>
<reference evidence="4" key="1">
    <citation type="journal article" date="2019" name="Int. J. Syst. Evol. Microbiol.">
        <title>The Global Catalogue of Microorganisms (GCM) 10K type strain sequencing project: providing services to taxonomists for standard genome sequencing and annotation.</title>
        <authorList>
            <consortium name="The Broad Institute Genomics Platform"/>
            <consortium name="The Broad Institute Genome Sequencing Center for Infectious Disease"/>
            <person name="Wu L."/>
            <person name="Ma J."/>
        </authorList>
    </citation>
    <scope>NUCLEOTIDE SEQUENCE [LARGE SCALE GENOMIC DNA]</scope>
    <source>
        <strain evidence="4">NBRC 101365</strain>
    </source>
</reference>
<sequence length="421" mass="47706">MKPAVPAVATPKWVTLTSHRAWLLQQAETLFDVFERNSLNPAGGFYDLDMQCKPFAPGKPPGSKPGRQIHVTTRMVHCFAIAHLMGRPGADVMIDHGMDFIWNGHRDKDKGGYFWGVGYQEPTDDTKQAYGHAFVLLAASSAKVAGHPDADRLLADISTVLAERFWEEGPGATAEEFTRDWQPFDKYRGQNSNMHLTEALMAAFEATGDNDYLHKAERIADLIIRRHAAENNWHVAEHFTQDWKLDKEYSGSPVFRPYGTTPGHWLEWARLLLQLWELGGRKLAWLPDASKNLFRQAVKDGWDHEKGGFYYSLDWAGKARIRDRYWWPCCEGIGAAAFLNAIDGDAFFEEWYRNIWNFSAARFIDKERGGWFPQLGEDLQPNTGPFYGKVDIYHALQACLIPLLPTTGSITRGLVTMGVKL</sequence>
<dbReference type="PANTHER" id="PTHR15108">
    <property type="entry name" value="N-ACYLGLUCOSAMINE-2-EPIMERASE"/>
    <property type="match status" value="1"/>
</dbReference>
<dbReference type="InterPro" id="IPR012341">
    <property type="entry name" value="6hp_glycosidase-like_sf"/>
</dbReference>
<evidence type="ECO:0000313" key="4">
    <source>
        <dbReference type="Proteomes" id="UP001156882"/>
    </source>
</evidence>
<protein>
    <submittedName>
        <fullName evidence="3">Mannose-6-phosphate isomerase</fullName>
    </submittedName>
</protein>
<organism evidence="3 4">
    <name type="scientific">Labrys miyagiensis</name>
    <dbReference type="NCBI Taxonomy" id="346912"/>
    <lineage>
        <taxon>Bacteria</taxon>
        <taxon>Pseudomonadati</taxon>
        <taxon>Pseudomonadota</taxon>
        <taxon>Alphaproteobacteria</taxon>
        <taxon>Hyphomicrobiales</taxon>
        <taxon>Xanthobacteraceae</taxon>
        <taxon>Labrys</taxon>
    </lineage>
</organism>
<dbReference type="InterPro" id="IPR010819">
    <property type="entry name" value="AGE/CE"/>
</dbReference>
<keyword evidence="4" id="KW-1185">Reference proteome</keyword>
<dbReference type="SUPFAM" id="SSF48208">
    <property type="entry name" value="Six-hairpin glycosidases"/>
    <property type="match status" value="1"/>
</dbReference>
<dbReference type="CDD" id="cd00249">
    <property type="entry name" value="AGE"/>
    <property type="match status" value="1"/>
</dbReference>
<dbReference type="GO" id="GO:0016853">
    <property type="term" value="F:isomerase activity"/>
    <property type="evidence" value="ECO:0007669"/>
    <property type="project" value="UniProtKB-KW"/>
</dbReference>
<comment type="similarity">
    <text evidence="1">Belongs to the N-acylglucosamine 2-epimerase family.</text>
</comment>
<dbReference type="EMBL" id="BSPC01000022">
    <property type="protein sequence ID" value="GLS19283.1"/>
    <property type="molecule type" value="Genomic_DNA"/>
</dbReference>
<evidence type="ECO:0000256" key="1">
    <source>
        <dbReference type="ARBA" id="ARBA00008558"/>
    </source>
</evidence>
<dbReference type="Gene3D" id="1.50.10.10">
    <property type="match status" value="1"/>
</dbReference>
<accession>A0ABQ6CHT4</accession>
<dbReference type="RefSeq" id="WP_284312171.1">
    <property type="nucleotide sequence ID" value="NZ_BSPC01000022.1"/>
</dbReference>
<name>A0ABQ6CHT4_9HYPH</name>
<gene>
    <name evidence="3" type="ORF">GCM10007874_23000</name>
</gene>
<comment type="caution">
    <text evidence="3">The sequence shown here is derived from an EMBL/GenBank/DDBJ whole genome shotgun (WGS) entry which is preliminary data.</text>
</comment>